<evidence type="ECO:0000256" key="6">
    <source>
        <dbReference type="PIRNR" id="PIRNR022950"/>
    </source>
</evidence>
<dbReference type="GeneID" id="85491227"/>
<keyword evidence="3 6" id="KW-0719">Serine esterase</keyword>
<dbReference type="PANTHER" id="PTHR14189">
    <property type="entry name" value="PROTEIN PHOSPHATASE METHYLESTERASE-1 RELATED"/>
    <property type="match status" value="1"/>
</dbReference>
<dbReference type="InterPro" id="IPR016812">
    <property type="entry name" value="PPase_methylesterase_euk"/>
</dbReference>
<dbReference type="Gene3D" id="3.40.50.1820">
    <property type="entry name" value="alpha/beta hydrolase"/>
    <property type="match status" value="1"/>
</dbReference>
<feature type="compositionally biased region" description="Acidic residues" evidence="8">
    <location>
        <begin position="26"/>
        <end position="37"/>
    </location>
</feature>
<dbReference type="InterPro" id="IPR000073">
    <property type="entry name" value="AB_hydrolase_1"/>
</dbReference>
<dbReference type="Pfam" id="PF12697">
    <property type="entry name" value="Abhydrolase_6"/>
    <property type="match status" value="1"/>
</dbReference>
<dbReference type="SUPFAM" id="SSF53474">
    <property type="entry name" value="alpha/beta-Hydrolases"/>
    <property type="match status" value="1"/>
</dbReference>
<evidence type="ECO:0000259" key="9">
    <source>
        <dbReference type="Pfam" id="PF12697"/>
    </source>
</evidence>
<feature type="active site" evidence="7">
    <location>
        <position position="215"/>
    </location>
</feature>
<evidence type="ECO:0000256" key="7">
    <source>
        <dbReference type="PIRSR" id="PIRSR022950-1"/>
    </source>
</evidence>
<feature type="region of interest" description="Disordered" evidence="8">
    <location>
        <begin position="1"/>
        <end position="46"/>
    </location>
</feature>
<evidence type="ECO:0000256" key="5">
    <source>
        <dbReference type="ARBA" id="ARBA00049203"/>
    </source>
</evidence>
<dbReference type="PIRSF" id="PIRSF022950">
    <property type="entry name" value="PPase_methylesterase_euk"/>
    <property type="match status" value="1"/>
</dbReference>
<dbReference type="AlphaFoldDB" id="A0AA48HXL4"/>
<evidence type="ECO:0000313" key="10">
    <source>
        <dbReference type="EMBL" id="BEI87356.1"/>
    </source>
</evidence>
<dbReference type="Proteomes" id="UP001233271">
    <property type="component" value="Chromosome 1"/>
</dbReference>
<feature type="active site" evidence="7">
    <location>
        <position position="340"/>
    </location>
</feature>
<dbReference type="PANTHER" id="PTHR14189:SF0">
    <property type="entry name" value="PROTEIN PHOSPHATASE METHYLESTERASE 1"/>
    <property type="match status" value="1"/>
</dbReference>
<evidence type="ECO:0000256" key="8">
    <source>
        <dbReference type="SAM" id="MobiDB-lite"/>
    </source>
</evidence>
<proteinExistence type="inferred from homology"/>
<comment type="function">
    <text evidence="6">Demethylates proteins that have been reversibly carboxymethylated.</text>
</comment>
<evidence type="ECO:0000256" key="4">
    <source>
        <dbReference type="ARBA" id="ARBA00022801"/>
    </source>
</evidence>
<dbReference type="GO" id="GO:0051723">
    <property type="term" value="F:protein methylesterase activity"/>
    <property type="evidence" value="ECO:0007669"/>
    <property type="project" value="UniProtKB-EC"/>
</dbReference>
<protein>
    <recommendedName>
        <fullName evidence="2 6">Protein phosphatase methylesterase 1</fullName>
        <shortName evidence="6">PME-1</shortName>
        <ecNumber evidence="6">3.1.1.-</ecNumber>
    </recommendedName>
</protein>
<name>A0AA48HXL4_9TREE</name>
<comment type="catalytic activity">
    <reaction evidence="5">
        <text>[phosphatase 2A protein]-C-terminal L-leucine methyl ester + H2O = [phosphatase 2A protein]-C-terminal L-leucine + methanol + H(+)</text>
        <dbReference type="Rhea" id="RHEA:48548"/>
        <dbReference type="Rhea" id="RHEA-COMP:12134"/>
        <dbReference type="Rhea" id="RHEA-COMP:12135"/>
        <dbReference type="ChEBI" id="CHEBI:15377"/>
        <dbReference type="ChEBI" id="CHEBI:15378"/>
        <dbReference type="ChEBI" id="CHEBI:17790"/>
        <dbReference type="ChEBI" id="CHEBI:90516"/>
        <dbReference type="ChEBI" id="CHEBI:90517"/>
        <dbReference type="EC" id="3.1.1.89"/>
    </reaction>
</comment>
<comment type="similarity">
    <text evidence="1 6">Belongs to the AB hydrolase superfamily.</text>
</comment>
<evidence type="ECO:0000256" key="3">
    <source>
        <dbReference type="ARBA" id="ARBA00022487"/>
    </source>
</evidence>
<accession>A0AA48HXL4</accession>
<dbReference type="KEGG" id="ccac:CcaHIS019_0100740"/>
<evidence type="ECO:0000313" key="11">
    <source>
        <dbReference type="Proteomes" id="UP001233271"/>
    </source>
</evidence>
<dbReference type="EMBL" id="AP028212">
    <property type="protein sequence ID" value="BEI87356.1"/>
    <property type="molecule type" value="Genomic_DNA"/>
</dbReference>
<dbReference type="EC" id="3.1.1.-" evidence="6"/>
<organism evidence="10 11">
    <name type="scientific">Cutaneotrichosporon cavernicola</name>
    <dbReference type="NCBI Taxonomy" id="279322"/>
    <lineage>
        <taxon>Eukaryota</taxon>
        <taxon>Fungi</taxon>
        <taxon>Dikarya</taxon>
        <taxon>Basidiomycota</taxon>
        <taxon>Agaricomycotina</taxon>
        <taxon>Tremellomycetes</taxon>
        <taxon>Trichosporonales</taxon>
        <taxon>Trichosporonaceae</taxon>
        <taxon>Cutaneotrichosporon</taxon>
    </lineage>
</organism>
<evidence type="ECO:0000256" key="1">
    <source>
        <dbReference type="ARBA" id="ARBA00008645"/>
    </source>
</evidence>
<dbReference type="InterPro" id="IPR029058">
    <property type="entry name" value="AB_hydrolase_fold"/>
</dbReference>
<feature type="domain" description="AB hydrolase-1" evidence="9">
    <location>
        <begin position="97"/>
        <end position="351"/>
    </location>
</feature>
<feature type="active site" evidence="7">
    <location>
        <position position="188"/>
    </location>
</feature>
<gene>
    <name evidence="10" type="primary">PPE1</name>
    <name evidence="10" type="ORF">CcaverHIS019_0100740</name>
</gene>
<keyword evidence="4 6" id="KW-0378">Hydrolase</keyword>
<evidence type="ECO:0000256" key="2">
    <source>
        <dbReference type="ARBA" id="ARBA00020672"/>
    </source>
</evidence>
<keyword evidence="11" id="KW-1185">Reference proteome</keyword>
<dbReference type="RefSeq" id="XP_060452622.1">
    <property type="nucleotide sequence ID" value="XM_060603677.1"/>
</dbReference>
<reference evidence="10" key="1">
    <citation type="journal article" date="2023" name="BMC Genomics">
        <title>Chromosome-level genome assemblies of Cutaneotrichosporon spp. (Trichosporonales, Basidiomycota) reveal imbalanced evolution between nucleotide sequences and chromosome synteny.</title>
        <authorList>
            <person name="Kobayashi Y."/>
            <person name="Kayamori A."/>
            <person name="Aoki K."/>
            <person name="Shiwa Y."/>
            <person name="Matsutani M."/>
            <person name="Fujita N."/>
            <person name="Sugita T."/>
            <person name="Iwasaki W."/>
            <person name="Tanaka N."/>
            <person name="Takashima M."/>
        </authorList>
    </citation>
    <scope>NUCLEOTIDE SEQUENCE</scope>
    <source>
        <strain evidence="10">HIS019</strain>
    </source>
</reference>
<sequence>MSDEFRRSILNRLPPMAPTRAPWAEPIDDDEEEELDQVGDLKSPPMKKLEPLSASDFFTQALEVAPPGRDTTFRAYLSPPTAPPAQNQRNKQGSYLFCHHGAGSGALSFAPLAKAVTAKSGGELGVFAYDARGHGMSCKKKVLMEGKTQSGNDKDLSLQTLQADLVAVVQQMWDDAKTAPALILLGHSMGAAPIVNAAPVLQELGYTIAGVGVLDVVEGTAVESLHLMKAILSKRPTEFNSVPEAIGWHVTSGTIRNETSARVSVPSIVVPDGNKVVWRTDLMATEPYWEQWYAGLSQKFLAVKCARFLCLAGQDRLDRDLMVGQMQGKFQQEVMQDVGHYLHEDDPDTLATTLVTFWRRNTTVLVLPPKIGASRVEVKHVGQQ</sequence>